<evidence type="ECO:0000256" key="3">
    <source>
        <dbReference type="PROSITE-ProRule" id="PRU00023"/>
    </source>
</evidence>
<gene>
    <name evidence="5" type="primary">LOC106152142</name>
</gene>
<evidence type="ECO:0000256" key="2">
    <source>
        <dbReference type="ARBA" id="ARBA00023043"/>
    </source>
</evidence>
<dbReference type="KEGG" id="lak:106152142"/>
<evidence type="ECO:0000256" key="1">
    <source>
        <dbReference type="ARBA" id="ARBA00022737"/>
    </source>
</evidence>
<dbReference type="OrthoDB" id="5406014at2759"/>
<feature type="repeat" description="ANK" evidence="3">
    <location>
        <begin position="72"/>
        <end position="104"/>
    </location>
</feature>
<evidence type="ECO:0000313" key="4">
    <source>
        <dbReference type="Proteomes" id="UP000085678"/>
    </source>
</evidence>
<reference evidence="5" key="1">
    <citation type="submission" date="2025-08" db="UniProtKB">
        <authorList>
            <consortium name="RefSeq"/>
        </authorList>
    </citation>
    <scope>IDENTIFICATION</scope>
    <source>
        <tissue evidence="5">Gonads</tissue>
    </source>
</reference>
<keyword evidence="4" id="KW-1185">Reference proteome</keyword>
<dbReference type="GeneID" id="106152142"/>
<sequence>MDEFPFVAACRDDDVAALVRLLSSEYLTPYTLNQTDKTGRTGLSHASEQGFMDILRPLGSLEGMDVNIPDNEGNTPLIFAAEAGQPEAVKFLIQNFPDINIDQENENGLTALIKAAIQGQSQTASLLLEAGASVLHKDKMRGMNAQEWALYCGRKDCADSIAKFLKTKKTWFKKHGTPPCIRQKQQHRQSISEPDLIYAVKNNDRGLKVNFQQTFRRIFSRCTGNKKRELTPNKQAFQPLVQAARCASSPLLPDIVSPPNSPMIFKRECVNQRPIMIVPKVNISP</sequence>
<dbReference type="Pfam" id="PF00023">
    <property type="entry name" value="Ank"/>
    <property type="match status" value="1"/>
</dbReference>
<protein>
    <submittedName>
        <fullName evidence="5">Ankyrin repeat domain-containing protein 33B</fullName>
    </submittedName>
</protein>
<organism evidence="4 5">
    <name type="scientific">Lingula anatina</name>
    <name type="common">Brachiopod</name>
    <name type="synonym">Lingula unguis</name>
    <dbReference type="NCBI Taxonomy" id="7574"/>
    <lineage>
        <taxon>Eukaryota</taxon>
        <taxon>Metazoa</taxon>
        <taxon>Spiralia</taxon>
        <taxon>Lophotrochozoa</taxon>
        <taxon>Brachiopoda</taxon>
        <taxon>Linguliformea</taxon>
        <taxon>Lingulata</taxon>
        <taxon>Lingulida</taxon>
        <taxon>Linguloidea</taxon>
        <taxon>Lingulidae</taxon>
        <taxon>Lingula</taxon>
    </lineage>
</organism>
<name>A0A1S3H549_LINAN</name>
<dbReference type="InterPro" id="IPR036770">
    <property type="entry name" value="Ankyrin_rpt-contain_sf"/>
</dbReference>
<dbReference type="PROSITE" id="PS50088">
    <property type="entry name" value="ANK_REPEAT"/>
    <property type="match status" value="2"/>
</dbReference>
<dbReference type="Proteomes" id="UP000085678">
    <property type="component" value="Unplaced"/>
</dbReference>
<dbReference type="STRING" id="7574.A0A1S3H549"/>
<proteinExistence type="predicted"/>
<dbReference type="Gene3D" id="1.25.40.20">
    <property type="entry name" value="Ankyrin repeat-containing domain"/>
    <property type="match status" value="1"/>
</dbReference>
<dbReference type="Pfam" id="PF12796">
    <property type="entry name" value="Ank_2"/>
    <property type="match status" value="1"/>
</dbReference>
<dbReference type="PROSITE" id="PS50297">
    <property type="entry name" value="ANK_REP_REGION"/>
    <property type="match status" value="2"/>
</dbReference>
<keyword evidence="1" id="KW-0677">Repeat</keyword>
<dbReference type="PANTHER" id="PTHR24173:SF40">
    <property type="entry name" value="AGAP006757-PA"/>
    <property type="match status" value="1"/>
</dbReference>
<feature type="repeat" description="ANK" evidence="3">
    <location>
        <begin position="107"/>
        <end position="139"/>
    </location>
</feature>
<dbReference type="AlphaFoldDB" id="A0A1S3H549"/>
<dbReference type="SMART" id="SM00248">
    <property type="entry name" value="ANK"/>
    <property type="match status" value="3"/>
</dbReference>
<evidence type="ECO:0000313" key="5">
    <source>
        <dbReference type="RefSeq" id="XP_013381092.1"/>
    </source>
</evidence>
<dbReference type="InterPro" id="IPR002110">
    <property type="entry name" value="Ankyrin_rpt"/>
</dbReference>
<dbReference type="SUPFAM" id="SSF48403">
    <property type="entry name" value="Ankyrin repeat"/>
    <property type="match status" value="1"/>
</dbReference>
<dbReference type="InParanoid" id="A0A1S3H549"/>
<accession>A0A1S3H549</accession>
<dbReference type="RefSeq" id="XP_013381092.1">
    <property type="nucleotide sequence ID" value="XM_013525638.1"/>
</dbReference>
<keyword evidence="2 3" id="KW-0040">ANK repeat</keyword>
<dbReference type="PANTHER" id="PTHR24173">
    <property type="entry name" value="ANKYRIN REPEAT CONTAINING"/>
    <property type="match status" value="1"/>
</dbReference>